<evidence type="ECO:0000313" key="2">
    <source>
        <dbReference type="Proteomes" id="UP000026960"/>
    </source>
</evidence>
<proteinExistence type="predicted"/>
<accession>A0A0D3FFH3</accession>
<organism evidence="1">
    <name type="scientific">Oryza barthii</name>
    <dbReference type="NCBI Taxonomy" id="65489"/>
    <lineage>
        <taxon>Eukaryota</taxon>
        <taxon>Viridiplantae</taxon>
        <taxon>Streptophyta</taxon>
        <taxon>Embryophyta</taxon>
        <taxon>Tracheophyta</taxon>
        <taxon>Spermatophyta</taxon>
        <taxon>Magnoliopsida</taxon>
        <taxon>Liliopsida</taxon>
        <taxon>Poales</taxon>
        <taxon>Poaceae</taxon>
        <taxon>BOP clade</taxon>
        <taxon>Oryzoideae</taxon>
        <taxon>Oryzeae</taxon>
        <taxon>Oryzinae</taxon>
        <taxon>Oryza</taxon>
    </lineage>
</organism>
<name>A0A0D3FFH3_9ORYZ</name>
<reference evidence="1" key="1">
    <citation type="journal article" date="2009" name="Rice">
        <title>De Novo Next Generation Sequencing of Plant Genomes.</title>
        <authorList>
            <person name="Rounsley S."/>
            <person name="Marri P.R."/>
            <person name="Yu Y."/>
            <person name="He R."/>
            <person name="Sisneros N."/>
            <person name="Goicoechea J.L."/>
            <person name="Lee S.J."/>
            <person name="Angelova A."/>
            <person name="Kudrna D."/>
            <person name="Luo M."/>
            <person name="Affourtit J."/>
            <person name="Desany B."/>
            <person name="Knight J."/>
            <person name="Niazi F."/>
            <person name="Egholm M."/>
            <person name="Wing R.A."/>
        </authorList>
    </citation>
    <scope>NUCLEOTIDE SEQUENCE [LARGE SCALE GENOMIC DNA]</scope>
    <source>
        <strain evidence="1">cv. IRGC 105608</strain>
    </source>
</reference>
<dbReference type="EnsemblPlants" id="OBART03G08440.1">
    <property type="protein sequence ID" value="OBART03G08440.1"/>
    <property type="gene ID" value="OBART03G08440"/>
</dbReference>
<protein>
    <submittedName>
        <fullName evidence="1">Uncharacterized protein</fullName>
    </submittedName>
</protein>
<dbReference type="PaxDb" id="65489-OBART03G08440.1"/>
<dbReference type="HOGENOM" id="CLU_2053211_0_0_1"/>
<dbReference type="Gramene" id="OBART03G08440.1">
    <property type="protein sequence ID" value="OBART03G08440.1"/>
    <property type="gene ID" value="OBART03G08440"/>
</dbReference>
<reference evidence="1" key="2">
    <citation type="submission" date="2015-03" db="UniProtKB">
        <authorList>
            <consortium name="EnsemblPlants"/>
        </authorList>
    </citation>
    <scope>IDENTIFICATION</scope>
</reference>
<dbReference type="AlphaFoldDB" id="A0A0D3FFH3"/>
<sequence length="120" mass="13971">MLHHKKILMAVCFSVGLRQRWRRRGLAVVLACDGDEVVEVGEKYRPEGYFGQPECEIRWKWRELVQMAKQMFGIGWKWHFNDAIPWNGIVAKPTLDSGSMSNLSFKRRGCMQNDVCTTHD</sequence>
<keyword evidence="2" id="KW-1185">Reference proteome</keyword>
<evidence type="ECO:0000313" key="1">
    <source>
        <dbReference type="EnsemblPlants" id="OBART03G08440.1"/>
    </source>
</evidence>
<dbReference type="Proteomes" id="UP000026960">
    <property type="component" value="Chromosome 3"/>
</dbReference>